<evidence type="ECO:0000313" key="2">
    <source>
        <dbReference type="EMBL" id="KAF0700404.1"/>
    </source>
</evidence>
<evidence type="ECO:0000313" key="4">
    <source>
        <dbReference type="Proteomes" id="UP000332933"/>
    </source>
</evidence>
<dbReference type="OrthoDB" id="59646at2759"/>
<reference evidence="3 4" key="1">
    <citation type="submission" date="2019-03" db="EMBL/GenBank/DDBJ databases">
        <authorList>
            <person name="Gaulin E."/>
            <person name="Dumas B."/>
        </authorList>
    </citation>
    <scope>NUCLEOTIDE SEQUENCE [LARGE SCALE GENOMIC DNA]</scope>
    <source>
        <strain evidence="3">CBS 568.67</strain>
    </source>
</reference>
<dbReference type="EMBL" id="CAADRA010005146">
    <property type="protein sequence ID" value="VFT85948.1"/>
    <property type="molecule type" value="Genomic_DNA"/>
</dbReference>
<protein>
    <submittedName>
        <fullName evidence="3">Aste57867_9064 protein</fullName>
    </submittedName>
</protein>
<reference evidence="2" key="2">
    <citation type="submission" date="2019-06" db="EMBL/GenBank/DDBJ databases">
        <title>Genomics analysis of Aphanomyces spp. identifies a new class of oomycete effector associated with host adaptation.</title>
        <authorList>
            <person name="Gaulin E."/>
        </authorList>
    </citation>
    <scope>NUCLEOTIDE SEQUENCE</scope>
    <source>
        <strain evidence="2">CBS 578.67</strain>
    </source>
</reference>
<dbReference type="Proteomes" id="UP000332933">
    <property type="component" value="Unassembled WGS sequence"/>
</dbReference>
<evidence type="ECO:0000256" key="1">
    <source>
        <dbReference type="SAM" id="MobiDB-lite"/>
    </source>
</evidence>
<sequence length="113" mass="12924">MNWKRILHPFRKTKALTTKVACAGPSEPSKLQQFLARKKLADAALDTTPQSTPETSPVSQFTGFRVTIEIPREYLFMKTNTVGGKQVPFTRQQVKASRRKVRHYDTIDEEDDD</sequence>
<accession>A0A485KLV1</accession>
<name>A0A485KLV1_9STRA</name>
<proteinExistence type="predicted"/>
<evidence type="ECO:0000313" key="3">
    <source>
        <dbReference type="EMBL" id="VFT85948.1"/>
    </source>
</evidence>
<dbReference type="AlphaFoldDB" id="A0A485KLV1"/>
<feature type="region of interest" description="Disordered" evidence="1">
    <location>
        <begin position="88"/>
        <end position="113"/>
    </location>
</feature>
<organism evidence="3 4">
    <name type="scientific">Aphanomyces stellatus</name>
    <dbReference type="NCBI Taxonomy" id="120398"/>
    <lineage>
        <taxon>Eukaryota</taxon>
        <taxon>Sar</taxon>
        <taxon>Stramenopiles</taxon>
        <taxon>Oomycota</taxon>
        <taxon>Saprolegniomycetes</taxon>
        <taxon>Saprolegniales</taxon>
        <taxon>Verrucalvaceae</taxon>
        <taxon>Aphanomyces</taxon>
    </lineage>
</organism>
<gene>
    <name evidence="3" type="primary">Aste57867_9064</name>
    <name evidence="2" type="ORF">As57867_009028</name>
    <name evidence="3" type="ORF">ASTE57867_9064</name>
</gene>
<keyword evidence="4" id="KW-1185">Reference proteome</keyword>
<dbReference type="EMBL" id="VJMH01005125">
    <property type="protein sequence ID" value="KAF0700404.1"/>
    <property type="molecule type" value="Genomic_DNA"/>
</dbReference>